<protein>
    <recommendedName>
        <fullName evidence="3">Flagellin</fullName>
    </recommendedName>
</protein>
<accession>A0A2A2EG26</accession>
<feature type="non-terminal residue" evidence="1">
    <location>
        <position position="57"/>
    </location>
</feature>
<sequence length="57" mass="5848">MGDVYVSATANATVYGGSSISAEMISEQTEAINKGFSDMTAAQNRTTAAVGVNNMLT</sequence>
<organism evidence="1 2">
    <name type="scientific">Bifidobacterium criceti</name>
    <dbReference type="NCBI Taxonomy" id="1960969"/>
    <lineage>
        <taxon>Bacteria</taxon>
        <taxon>Bacillati</taxon>
        <taxon>Actinomycetota</taxon>
        <taxon>Actinomycetes</taxon>
        <taxon>Bifidobacteriales</taxon>
        <taxon>Bifidobacteriaceae</taxon>
        <taxon>Bifidobacterium</taxon>
    </lineage>
</organism>
<gene>
    <name evidence="1" type="ORF">B1526_0830</name>
</gene>
<reference evidence="1 2" key="1">
    <citation type="journal article" date="2017" name="ISME J.">
        <title>Unveiling bifidobacterial biogeography across the mammalian branch of the tree of life.</title>
        <authorList>
            <person name="Milani C."/>
            <person name="Mangifesta M."/>
            <person name="Mancabelli L."/>
            <person name="Lugli G.A."/>
            <person name="James K."/>
            <person name="Duranti S."/>
            <person name="Turroni F."/>
            <person name="Ferrario C."/>
            <person name="Ossiprandi M.C."/>
            <person name="van Sinderen D."/>
            <person name="Ventura M."/>
        </authorList>
    </citation>
    <scope>NUCLEOTIDE SEQUENCE [LARGE SCALE GENOMIC DNA]</scope>
    <source>
        <strain evidence="2">Ham19E</strain>
    </source>
</reference>
<dbReference type="AlphaFoldDB" id="A0A2A2EG26"/>
<proteinExistence type="predicted"/>
<name>A0A2A2EG26_9BIFI</name>
<evidence type="ECO:0000313" key="2">
    <source>
        <dbReference type="Proteomes" id="UP000218399"/>
    </source>
</evidence>
<keyword evidence="2" id="KW-1185">Reference proteome</keyword>
<dbReference type="EMBL" id="MVOH01000008">
    <property type="protein sequence ID" value="PAU67855.1"/>
    <property type="molecule type" value="Genomic_DNA"/>
</dbReference>
<evidence type="ECO:0008006" key="3">
    <source>
        <dbReference type="Google" id="ProtNLM"/>
    </source>
</evidence>
<evidence type="ECO:0000313" key="1">
    <source>
        <dbReference type="EMBL" id="PAU67855.1"/>
    </source>
</evidence>
<comment type="caution">
    <text evidence="1">The sequence shown here is derived from an EMBL/GenBank/DDBJ whole genome shotgun (WGS) entry which is preliminary data.</text>
</comment>
<dbReference type="Proteomes" id="UP000218399">
    <property type="component" value="Unassembled WGS sequence"/>
</dbReference>